<reference evidence="11" key="3">
    <citation type="submission" date="2015-06" db="UniProtKB">
        <authorList>
            <consortium name="EnsemblMetazoa"/>
        </authorList>
    </citation>
    <scope>IDENTIFICATION</scope>
</reference>
<evidence type="ECO:0000256" key="5">
    <source>
        <dbReference type="ARBA" id="ARBA00023136"/>
    </source>
</evidence>
<feature type="transmembrane region" description="Helical" evidence="9">
    <location>
        <begin position="7"/>
        <end position="27"/>
    </location>
</feature>
<dbReference type="PANTHER" id="PTHR31885:SF6">
    <property type="entry name" value="GH04784P"/>
    <property type="match status" value="1"/>
</dbReference>
<dbReference type="EMBL" id="KB306824">
    <property type="protein sequence ID" value="ELT99492.1"/>
    <property type="molecule type" value="Genomic_DNA"/>
</dbReference>
<feature type="transmembrane region" description="Helical" evidence="9">
    <location>
        <begin position="137"/>
        <end position="155"/>
    </location>
</feature>
<feature type="transmembrane region" description="Helical" evidence="9">
    <location>
        <begin position="113"/>
        <end position="131"/>
    </location>
</feature>
<dbReference type="Proteomes" id="UP000014760">
    <property type="component" value="Unassembled WGS sequence"/>
</dbReference>
<feature type="transmembrane region" description="Helical" evidence="9">
    <location>
        <begin position="194"/>
        <end position="214"/>
    </location>
</feature>
<accession>R7U0T7</accession>
<dbReference type="EC" id="3.3.2.2" evidence="6"/>
<dbReference type="GO" id="GO:0047408">
    <property type="term" value="F:alkenylglycerophosphocholine hydrolase activity"/>
    <property type="evidence" value="ECO:0007669"/>
    <property type="project" value="UniProtKB-EC"/>
</dbReference>
<evidence type="ECO:0000256" key="4">
    <source>
        <dbReference type="ARBA" id="ARBA00022989"/>
    </source>
</evidence>
<comment type="catalytic activity">
    <reaction evidence="8">
        <text>a 1-O-(1Z-alkenyl)-sn-glycero-3-phosphocholine + H2O = a 2,3-saturated aldehyde + sn-glycerol 3-phosphocholine</text>
        <dbReference type="Rhea" id="RHEA:22544"/>
        <dbReference type="ChEBI" id="CHEBI:15377"/>
        <dbReference type="ChEBI" id="CHEBI:16870"/>
        <dbReference type="ChEBI" id="CHEBI:73359"/>
        <dbReference type="ChEBI" id="CHEBI:77287"/>
        <dbReference type="EC" id="3.3.2.2"/>
    </reaction>
</comment>
<dbReference type="EMBL" id="AMQN01001938">
    <property type="status" value="NOT_ANNOTATED_CDS"/>
    <property type="molecule type" value="Genomic_DNA"/>
</dbReference>
<evidence type="ECO:0000256" key="2">
    <source>
        <dbReference type="ARBA" id="ARBA00007375"/>
    </source>
</evidence>
<evidence type="ECO:0000313" key="10">
    <source>
        <dbReference type="EMBL" id="ELT99492.1"/>
    </source>
</evidence>
<dbReference type="EnsemblMetazoa" id="CapteT21264">
    <property type="protein sequence ID" value="CapteP21264"/>
    <property type="gene ID" value="CapteG21264"/>
</dbReference>
<evidence type="ECO:0000256" key="6">
    <source>
        <dbReference type="ARBA" id="ARBA00035673"/>
    </source>
</evidence>
<organism evidence="10">
    <name type="scientific">Capitella teleta</name>
    <name type="common">Polychaete worm</name>
    <dbReference type="NCBI Taxonomy" id="283909"/>
    <lineage>
        <taxon>Eukaryota</taxon>
        <taxon>Metazoa</taxon>
        <taxon>Spiralia</taxon>
        <taxon>Lophotrochozoa</taxon>
        <taxon>Annelida</taxon>
        <taxon>Polychaeta</taxon>
        <taxon>Sedentaria</taxon>
        <taxon>Scolecida</taxon>
        <taxon>Capitellidae</taxon>
        <taxon>Capitella</taxon>
    </lineage>
</organism>
<proteinExistence type="inferred from homology"/>
<evidence type="ECO:0000256" key="9">
    <source>
        <dbReference type="SAM" id="Phobius"/>
    </source>
</evidence>
<reference evidence="12" key="1">
    <citation type="submission" date="2012-12" db="EMBL/GenBank/DDBJ databases">
        <authorList>
            <person name="Hellsten U."/>
            <person name="Grimwood J."/>
            <person name="Chapman J.A."/>
            <person name="Shapiro H."/>
            <person name="Aerts A."/>
            <person name="Otillar R.P."/>
            <person name="Terry A.Y."/>
            <person name="Boore J.L."/>
            <person name="Simakov O."/>
            <person name="Marletaz F."/>
            <person name="Cho S.-J."/>
            <person name="Edsinger-Gonzales E."/>
            <person name="Havlak P."/>
            <person name="Kuo D.-H."/>
            <person name="Larsson T."/>
            <person name="Lv J."/>
            <person name="Arendt D."/>
            <person name="Savage R."/>
            <person name="Osoegawa K."/>
            <person name="de Jong P."/>
            <person name="Lindberg D.R."/>
            <person name="Seaver E.C."/>
            <person name="Weisblat D.A."/>
            <person name="Putnam N.H."/>
            <person name="Grigoriev I.V."/>
            <person name="Rokhsar D.S."/>
        </authorList>
    </citation>
    <scope>NUCLEOTIDE SEQUENCE</scope>
    <source>
        <strain evidence="12">I ESC-2004</strain>
    </source>
</reference>
<comment type="catalytic activity">
    <reaction evidence="7">
        <text>a 1-O-(1Z-alkenyl)-sn-glycero-3-phosphoethanolamine + H2O = a 2,3-saturated aldehyde + sn-glycero-3-phosphoethanolamine</text>
        <dbReference type="Rhea" id="RHEA:16905"/>
        <dbReference type="ChEBI" id="CHEBI:15377"/>
        <dbReference type="ChEBI" id="CHEBI:73359"/>
        <dbReference type="ChEBI" id="CHEBI:77288"/>
        <dbReference type="ChEBI" id="CHEBI:143890"/>
        <dbReference type="EC" id="3.3.2.2"/>
    </reaction>
</comment>
<keyword evidence="4 9" id="KW-1133">Transmembrane helix</keyword>
<dbReference type="OMA" id="ACLIWPA"/>
<dbReference type="InterPro" id="IPR012506">
    <property type="entry name" value="TMEM86B-like"/>
</dbReference>
<gene>
    <name evidence="10" type="ORF">CAPTEDRAFT_21264</name>
</gene>
<comment type="similarity">
    <text evidence="2">Belongs to the TMEM86 family.</text>
</comment>
<evidence type="ECO:0000256" key="7">
    <source>
        <dbReference type="ARBA" id="ARBA00049458"/>
    </source>
</evidence>
<keyword evidence="5 9" id="KW-0472">Membrane</keyword>
<feature type="transmembrane region" description="Helical" evidence="9">
    <location>
        <begin position="167"/>
        <end position="188"/>
    </location>
</feature>
<dbReference type="GO" id="GO:0016020">
    <property type="term" value="C:membrane"/>
    <property type="evidence" value="ECO:0007669"/>
    <property type="project" value="UniProtKB-SubCell"/>
</dbReference>
<dbReference type="OrthoDB" id="2133758at2759"/>
<name>R7U0T7_CAPTE</name>
<evidence type="ECO:0000256" key="8">
    <source>
        <dbReference type="ARBA" id="ARBA00049560"/>
    </source>
</evidence>
<evidence type="ECO:0000256" key="3">
    <source>
        <dbReference type="ARBA" id="ARBA00022692"/>
    </source>
</evidence>
<dbReference type="HOGENOM" id="CLU_079086_1_0_1"/>
<feature type="transmembrane region" description="Helical" evidence="9">
    <location>
        <begin position="88"/>
        <end position="106"/>
    </location>
</feature>
<keyword evidence="3 9" id="KW-0812">Transmembrane</keyword>
<dbReference type="PROSITE" id="PS51257">
    <property type="entry name" value="PROKAR_LIPOPROTEIN"/>
    <property type="match status" value="1"/>
</dbReference>
<evidence type="ECO:0000256" key="1">
    <source>
        <dbReference type="ARBA" id="ARBA00004141"/>
    </source>
</evidence>
<evidence type="ECO:0000313" key="12">
    <source>
        <dbReference type="Proteomes" id="UP000014760"/>
    </source>
</evidence>
<dbReference type="AlphaFoldDB" id="R7U0T7"/>
<keyword evidence="12" id="KW-1185">Reference proteome</keyword>
<protein>
    <recommendedName>
        <fullName evidence="6">lysoplasmalogenase</fullName>
        <ecNumber evidence="6">3.3.2.2</ecNumber>
    </recommendedName>
</protein>
<dbReference type="Pfam" id="PF07947">
    <property type="entry name" value="YhhN"/>
    <property type="match status" value="1"/>
</dbReference>
<sequence length="224" mass="24807">MLPLWKLLGFVLYVALFFFACNGFYAWPEKSVSSAFFKVLPVAHCLFIALSSQSASAEHRTLRRSISLGLLFSMAGDALLVSPEDYRLPGGVCFAVAHLLYLRAFGRRPLGGIPVLLSFLIIFAFVSLYLWRHLTDGVSMLAYLLLVHVMAWRATVNFMLNKSLSSLCACLGGILFVASDVILFSEWFVAEHPASPMLVMVTYYLAQAGIAMATTTDVPKMKVY</sequence>
<dbReference type="PANTHER" id="PTHR31885">
    <property type="entry name" value="GH04784P"/>
    <property type="match status" value="1"/>
</dbReference>
<reference evidence="10 12" key="2">
    <citation type="journal article" date="2013" name="Nature">
        <title>Insights into bilaterian evolution from three spiralian genomes.</title>
        <authorList>
            <person name="Simakov O."/>
            <person name="Marletaz F."/>
            <person name="Cho S.J."/>
            <person name="Edsinger-Gonzales E."/>
            <person name="Havlak P."/>
            <person name="Hellsten U."/>
            <person name="Kuo D.H."/>
            <person name="Larsson T."/>
            <person name="Lv J."/>
            <person name="Arendt D."/>
            <person name="Savage R."/>
            <person name="Osoegawa K."/>
            <person name="de Jong P."/>
            <person name="Grimwood J."/>
            <person name="Chapman J.A."/>
            <person name="Shapiro H."/>
            <person name="Aerts A."/>
            <person name="Otillar R.P."/>
            <person name="Terry A.Y."/>
            <person name="Boore J.L."/>
            <person name="Grigoriev I.V."/>
            <person name="Lindberg D.R."/>
            <person name="Seaver E.C."/>
            <person name="Weisblat D.A."/>
            <person name="Putnam N.H."/>
            <person name="Rokhsar D.S."/>
        </authorList>
    </citation>
    <scope>NUCLEOTIDE SEQUENCE</scope>
    <source>
        <strain evidence="10 12">I ESC-2004</strain>
    </source>
</reference>
<comment type="subcellular location">
    <subcellularLocation>
        <location evidence="1">Membrane</location>
        <topology evidence="1">Multi-pass membrane protein</topology>
    </subcellularLocation>
</comment>
<evidence type="ECO:0000313" key="11">
    <source>
        <dbReference type="EnsemblMetazoa" id="CapteP21264"/>
    </source>
</evidence>